<dbReference type="RefSeq" id="WP_272094631.1">
    <property type="nucleotide sequence ID" value="NZ_JAQNDK010000001.1"/>
</dbReference>
<accession>A0ABT5BUQ5</accession>
<comment type="caution">
    <text evidence="1">The sequence shown here is derived from an EMBL/GenBank/DDBJ whole genome shotgun (WGS) entry which is preliminary data.</text>
</comment>
<evidence type="ECO:0000313" key="2">
    <source>
        <dbReference type="Proteomes" id="UP001217485"/>
    </source>
</evidence>
<gene>
    <name evidence="1" type="ORF">POL72_09085</name>
</gene>
<dbReference type="EMBL" id="JAQNDK010000001">
    <property type="protein sequence ID" value="MDC0677882.1"/>
    <property type="molecule type" value="Genomic_DNA"/>
</dbReference>
<keyword evidence="2" id="KW-1185">Reference proteome</keyword>
<sequence>MIDARELSALRTQWDSGDAMRVGWVIYEALPNAARPRLAAELLILSCELLPGVPGEISSVIELTKDPRRWREAHDAFQNVRRLTIELLRDTPDDKVREAVLLVAENAAKVIYNASEELAPFDHDCGYWLVGCAHDLAMKAHSPELKGRFWCAMETLLGTPRS</sequence>
<proteinExistence type="predicted"/>
<dbReference type="Proteomes" id="UP001217485">
    <property type="component" value="Unassembled WGS sequence"/>
</dbReference>
<organism evidence="1 2">
    <name type="scientific">Sorangium atrum</name>
    <dbReference type="NCBI Taxonomy" id="2995308"/>
    <lineage>
        <taxon>Bacteria</taxon>
        <taxon>Pseudomonadati</taxon>
        <taxon>Myxococcota</taxon>
        <taxon>Polyangia</taxon>
        <taxon>Polyangiales</taxon>
        <taxon>Polyangiaceae</taxon>
        <taxon>Sorangium</taxon>
    </lineage>
</organism>
<reference evidence="1 2" key="1">
    <citation type="submission" date="2023-01" db="EMBL/GenBank/DDBJ databases">
        <title>Minimal conservation of predation-associated metabolite biosynthetic gene clusters underscores biosynthetic potential of Myxococcota including descriptions for ten novel species: Archangium lansinium sp. nov., Myxococcus landrumus sp. nov., Nannocystis bai.</title>
        <authorList>
            <person name="Ahearne A."/>
            <person name="Stevens C."/>
            <person name="Dowd S."/>
        </authorList>
    </citation>
    <scope>NUCLEOTIDE SEQUENCE [LARGE SCALE GENOMIC DNA]</scope>
    <source>
        <strain evidence="1 2">WIWO2</strain>
    </source>
</reference>
<name>A0ABT5BUQ5_9BACT</name>
<protein>
    <submittedName>
        <fullName evidence="1">Uncharacterized protein</fullName>
    </submittedName>
</protein>
<evidence type="ECO:0000313" key="1">
    <source>
        <dbReference type="EMBL" id="MDC0677882.1"/>
    </source>
</evidence>